<feature type="domain" description="DUF4232" evidence="3">
    <location>
        <begin position="91"/>
        <end position="232"/>
    </location>
</feature>
<dbReference type="Proteomes" id="UP000540506">
    <property type="component" value="Unassembled WGS sequence"/>
</dbReference>
<dbReference type="Pfam" id="PF14016">
    <property type="entry name" value="DUF4232"/>
    <property type="match status" value="1"/>
</dbReference>
<feature type="signal peptide" evidence="2">
    <location>
        <begin position="1"/>
        <end position="21"/>
    </location>
</feature>
<feature type="region of interest" description="Disordered" evidence="1">
    <location>
        <begin position="26"/>
        <end position="93"/>
    </location>
</feature>
<keyword evidence="5" id="KW-1185">Reference proteome</keyword>
<feature type="compositionally biased region" description="Gly residues" evidence="1">
    <location>
        <begin position="60"/>
        <end position="82"/>
    </location>
</feature>
<dbReference type="AlphaFoldDB" id="A0A7W7QXR0"/>
<feature type="chain" id="PRO_5038504957" description="DUF4232 domain-containing protein" evidence="2">
    <location>
        <begin position="22"/>
        <end position="248"/>
    </location>
</feature>
<accession>A0A7W7QXR0</accession>
<evidence type="ECO:0000313" key="5">
    <source>
        <dbReference type="Proteomes" id="UP000540506"/>
    </source>
</evidence>
<keyword evidence="2" id="KW-0732">Signal</keyword>
<reference evidence="4 5" key="1">
    <citation type="submission" date="2020-08" db="EMBL/GenBank/DDBJ databases">
        <title>Sequencing the genomes of 1000 actinobacteria strains.</title>
        <authorList>
            <person name="Klenk H.-P."/>
        </authorList>
    </citation>
    <scope>NUCLEOTIDE SEQUENCE [LARGE SCALE GENOMIC DNA]</scope>
    <source>
        <strain evidence="4 5">DSM 41654</strain>
    </source>
</reference>
<organism evidence="4 5">
    <name type="scientific">Kitasatospora kifunensis</name>
    <name type="common">Streptomyces kifunensis</name>
    <dbReference type="NCBI Taxonomy" id="58351"/>
    <lineage>
        <taxon>Bacteria</taxon>
        <taxon>Bacillati</taxon>
        <taxon>Actinomycetota</taxon>
        <taxon>Actinomycetes</taxon>
        <taxon>Kitasatosporales</taxon>
        <taxon>Streptomycetaceae</taxon>
        <taxon>Kitasatospora</taxon>
    </lineage>
</organism>
<evidence type="ECO:0000259" key="3">
    <source>
        <dbReference type="Pfam" id="PF14016"/>
    </source>
</evidence>
<evidence type="ECO:0000313" key="4">
    <source>
        <dbReference type="EMBL" id="MBB4921760.1"/>
    </source>
</evidence>
<name>A0A7W7QXR0_KITKI</name>
<dbReference type="InterPro" id="IPR025326">
    <property type="entry name" value="DUF4232"/>
</dbReference>
<evidence type="ECO:0000256" key="1">
    <source>
        <dbReference type="SAM" id="MobiDB-lite"/>
    </source>
</evidence>
<sequence>MRSQRLAVTVVAALAATVVLTACGPDESPSPGAAAAAPARTAAAATPTPTARVTPVAPASGGGKVGGGGSATPVSGGGGGGAATAPGGTRCHSSDLSLEVIQGPQEGASGSIGPTGDFYIQLTNTSSHICNLFGYPGVELLDATTGKPLGMKDVRSSALALPSGGEPMQQTLDPHTAAAAYVRFDTRPPGGTAGFPRATKVQVIPPDETQPLVAPILKRDASPDDHTIMVTSTTLTVGPMGAAAVPMG</sequence>
<proteinExistence type="predicted"/>
<feature type="compositionally biased region" description="Low complexity" evidence="1">
    <location>
        <begin position="33"/>
        <end position="59"/>
    </location>
</feature>
<gene>
    <name evidence="4" type="ORF">FHR34_000753</name>
</gene>
<dbReference type="RefSeq" id="WP_184934043.1">
    <property type="nucleotide sequence ID" value="NZ_JACHJV010000001.1"/>
</dbReference>
<dbReference type="PROSITE" id="PS51257">
    <property type="entry name" value="PROKAR_LIPOPROTEIN"/>
    <property type="match status" value="1"/>
</dbReference>
<dbReference type="EMBL" id="JACHJV010000001">
    <property type="protein sequence ID" value="MBB4921760.1"/>
    <property type="molecule type" value="Genomic_DNA"/>
</dbReference>
<comment type="caution">
    <text evidence="4">The sequence shown here is derived from an EMBL/GenBank/DDBJ whole genome shotgun (WGS) entry which is preliminary data.</text>
</comment>
<protein>
    <recommendedName>
        <fullName evidence="3">DUF4232 domain-containing protein</fullName>
    </recommendedName>
</protein>
<evidence type="ECO:0000256" key="2">
    <source>
        <dbReference type="SAM" id="SignalP"/>
    </source>
</evidence>